<keyword evidence="4 6" id="KW-1133">Transmembrane helix</keyword>
<accession>A0A4R3NGI3</accession>
<dbReference type="Proteomes" id="UP000294650">
    <property type="component" value="Unassembled WGS sequence"/>
</dbReference>
<feature type="transmembrane region" description="Helical" evidence="6">
    <location>
        <begin position="99"/>
        <end position="119"/>
    </location>
</feature>
<protein>
    <submittedName>
        <fullName evidence="7">ATP synthase protein I</fullName>
    </submittedName>
</protein>
<evidence type="ECO:0000256" key="2">
    <source>
        <dbReference type="ARBA" id="ARBA00022475"/>
    </source>
</evidence>
<dbReference type="Pfam" id="PF03899">
    <property type="entry name" value="ATP-synt_I"/>
    <property type="match status" value="1"/>
</dbReference>
<evidence type="ECO:0000256" key="4">
    <source>
        <dbReference type="ARBA" id="ARBA00022989"/>
    </source>
</evidence>
<keyword evidence="2" id="KW-1003">Cell membrane</keyword>
<feature type="transmembrane region" description="Helical" evidence="6">
    <location>
        <begin position="76"/>
        <end position="93"/>
    </location>
</feature>
<sequence length="128" mass="15035">MVQQYQMMVNWQRKYMLYLLAVMFFCWALFPDYRQVLSGLILGSSFSFFNLWLLQRKINLIGYAAEKQQTVRAMGTFSRMAAAILAVMIALRFPQYFHLLFVIIGLTTSYVVIVFSYLLHLTQHGSRK</sequence>
<evidence type="ECO:0000313" key="8">
    <source>
        <dbReference type="Proteomes" id="UP000294650"/>
    </source>
</evidence>
<feature type="transmembrane region" description="Helical" evidence="6">
    <location>
        <begin position="15"/>
        <end position="30"/>
    </location>
</feature>
<evidence type="ECO:0000313" key="7">
    <source>
        <dbReference type="EMBL" id="TCT26403.1"/>
    </source>
</evidence>
<evidence type="ECO:0000256" key="3">
    <source>
        <dbReference type="ARBA" id="ARBA00022692"/>
    </source>
</evidence>
<keyword evidence="5 6" id="KW-0472">Membrane</keyword>
<feature type="transmembrane region" description="Helical" evidence="6">
    <location>
        <begin position="36"/>
        <end position="55"/>
    </location>
</feature>
<evidence type="ECO:0000256" key="5">
    <source>
        <dbReference type="ARBA" id="ARBA00023136"/>
    </source>
</evidence>
<comment type="caution">
    <text evidence="7">The sequence shown here is derived from an EMBL/GenBank/DDBJ whole genome shotgun (WGS) entry which is preliminary data.</text>
</comment>
<evidence type="ECO:0000256" key="6">
    <source>
        <dbReference type="SAM" id="Phobius"/>
    </source>
</evidence>
<keyword evidence="8" id="KW-1185">Reference proteome</keyword>
<dbReference type="InterPro" id="IPR005598">
    <property type="entry name" value="ATP_synth_I"/>
</dbReference>
<gene>
    <name evidence="7" type="ORF">EDD68_102105</name>
</gene>
<dbReference type="AlphaFoldDB" id="A0A4R3NGI3"/>
<proteinExistence type="predicted"/>
<comment type="subcellular location">
    <subcellularLocation>
        <location evidence="1">Cell membrane</location>
        <topology evidence="1">Multi-pass membrane protein</topology>
    </subcellularLocation>
</comment>
<dbReference type="PANTHER" id="PTHR40035:SF1">
    <property type="entry name" value="ATP SYNTHASE PROTEIN I"/>
    <property type="match status" value="1"/>
</dbReference>
<dbReference type="GO" id="GO:0005886">
    <property type="term" value="C:plasma membrane"/>
    <property type="evidence" value="ECO:0007669"/>
    <property type="project" value="UniProtKB-SubCell"/>
</dbReference>
<organism evidence="7 8">
    <name type="scientific">Melghiribacillus thermohalophilus</name>
    <dbReference type="NCBI Taxonomy" id="1324956"/>
    <lineage>
        <taxon>Bacteria</taxon>
        <taxon>Bacillati</taxon>
        <taxon>Bacillota</taxon>
        <taxon>Bacilli</taxon>
        <taxon>Bacillales</taxon>
        <taxon>Bacillaceae</taxon>
        <taxon>Melghiribacillus</taxon>
    </lineage>
</organism>
<dbReference type="EMBL" id="SMAN01000002">
    <property type="protein sequence ID" value="TCT26403.1"/>
    <property type="molecule type" value="Genomic_DNA"/>
</dbReference>
<dbReference type="PANTHER" id="PTHR40035">
    <property type="entry name" value="ATP SYNTHASE PROTEIN I"/>
    <property type="match status" value="1"/>
</dbReference>
<name>A0A4R3NGI3_9BACI</name>
<dbReference type="InterPro" id="IPR039072">
    <property type="entry name" value="ATP_synth_I_Bacilli"/>
</dbReference>
<evidence type="ECO:0000256" key="1">
    <source>
        <dbReference type="ARBA" id="ARBA00004651"/>
    </source>
</evidence>
<keyword evidence="3 6" id="KW-0812">Transmembrane</keyword>
<reference evidence="7 8" key="1">
    <citation type="submission" date="2019-03" db="EMBL/GenBank/DDBJ databases">
        <title>Genomic Encyclopedia of Type Strains, Phase IV (KMG-IV): sequencing the most valuable type-strain genomes for metagenomic binning, comparative biology and taxonomic classification.</title>
        <authorList>
            <person name="Goeker M."/>
        </authorList>
    </citation>
    <scope>NUCLEOTIDE SEQUENCE [LARGE SCALE GENOMIC DNA]</scope>
    <source>
        <strain evidence="7 8">DSM 25894</strain>
    </source>
</reference>